<organism evidence="1">
    <name type="scientific">Rhizophora mucronata</name>
    <name type="common">Asiatic mangrove</name>
    <dbReference type="NCBI Taxonomy" id="61149"/>
    <lineage>
        <taxon>Eukaryota</taxon>
        <taxon>Viridiplantae</taxon>
        <taxon>Streptophyta</taxon>
        <taxon>Embryophyta</taxon>
        <taxon>Tracheophyta</taxon>
        <taxon>Spermatophyta</taxon>
        <taxon>Magnoliopsida</taxon>
        <taxon>eudicotyledons</taxon>
        <taxon>Gunneridae</taxon>
        <taxon>Pentapetalae</taxon>
        <taxon>rosids</taxon>
        <taxon>fabids</taxon>
        <taxon>Malpighiales</taxon>
        <taxon>Rhizophoraceae</taxon>
        <taxon>Rhizophora</taxon>
    </lineage>
</organism>
<dbReference type="EMBL" id="GGEC01086791">
    <property type="protein sequence ID" value="MBX67275.1"/>
    <property type="molecule type" value="Transcribed_RNA"/>
</dbReference>
<evidence type="ECO:0000313" key="1">
    <source>
        <dbReference type="EMBL" id="MBX67275.1"/>
    </source>
</evidence>
<protein>
    <submittedName>
        <fullName evidence="1">Uncharacterized protein</fullName>
    </submittedName>
</protein>
<accession>A0A2P2QK36</accession>
<proteinExistence type="predicted"/>
<dbReference type="AlphaFoldDB" id="A0A2P2QK36"/>
<sequence length="22" mass="2503">MIQPFLVVRPRFIFSCPPSGPN</sequence>
<name>A0A2P2QK36_RHIMU</name>
<reference evidence="1" key="1">
    <citation type="submission" date="2018-02" db="EMBL/GenBank/DDBJ databases">
        <title>Rhizophora mucronata_Transcriptome.</title>
        <authorList>
            <person name="Meera S.P."/>
            <person name="Sreeshan A."/>
            <person name="Augustine A."/>
        </authorList>
    </citation>
    <scope>NUCLEOTIDE SEQUENCE</scope>
    <source>
        <tissue evidence="1">Leaf</tissue>
    </source>
</reference>